<dbReference type="SUPFAM" id="SSF52540">
    <property type="entry name" value="P-loop containing nucleoside triphosphate hydrolases"/>
    <property type="match status" value="1"/>
</dbReference>
<dbReference type="EMBL" id="JBHRXJ010000006">
    <property type="protein sequence ID" value="MFC3528519.1"/>
    <property type="molecule type" value="Genomic_DNA"/>
</dbReference>
<name>A0ABV7R2E6_9RHOB</name>
<dbReference type="RefSeq" id="WP_377744278.1">
    <property type="nucleotide sequence ID" value="NZ_JBHRXJ010000006.1"/>
</dbReference>
<comment type="caution">
    <text evidence="1">The sequence shown here is derived from an EMBL/GenBank/DDBJ whole genome shotgun (WGS) entry which is preliminary data.</text>
</comment>
<evidence type="ECO:0008006" key="3">
    <source>
        <dbReference type="Google" id="ProtNLM"/>
    </source>
</evidence>
<accession>A0ABV7R2E6</accession>
<dbReference type="InterPro" id="IPR027417">
    <property type="entry name" value="P-loop_NTPase"/>
</dbReference>
<sequence length="290" mass="31923">MALTIHLGAHKTASTHLQYSLRLAQPALMRGGVFYADPAQLRHPGLPLTDALATGRREYLDPVAKRLAHARALYPEVVLSEENILGGTRSSRICGRNGFVYPTAVARVRRTIELAGGGPVTLFLSVRDPAHFYVSAFALQMNHGAEVEFGAYLADRDPAQIGWTGLVRRLSGIPGVARVVVWRYEDYAALRPRLLARLLPPALAAGIPDPPPANESVTQAGYEWFVRRALNDSDIDLRLLVRRARNRFPRAEGHGPMRPLDAATYARSARKYDDQMALMGDLPGVEFLTP</sequence>
<evidence type="ECO:0000313" key="2">
    <source>
        <dbReference type="Proteomes" id="UP001595721"/>
    </source>
</evidence>
<dbReference type="Proteomes" id="UP001595721">
    <property type="component" value="Unassembled WGS sequence"/>
</dbReference>
<keyword evidence="2" id="KW-1185">Reference proteome</keyword>
<protein>
    <recommendedName>
        <fullName evidence="3">Sulfotransferase family protein</fullName>
    </recommendedName>
</protein>
<reference evidence="2" key="1">
    <citation type="journal article" date="2019" name="Int. J. Syst. Evol. Microbiol.">
        <title>The Global Catalogue of Microorganisms (GCM) 10K type strain sequencing project: providing services to taxonomists for standard genome sequencing and annotation.</title>
        <authorList>
            <consortium name="The Broad Institute Genomics Platform"/>
            <consortium name="The Broad Institute Genome Sequencing Center for Infectious Disease"/>
            <person name="Wu L."/>
            <person name="Ma J."/>
        </authorList>
    </citation>
    <scope>NUCLEOTIDE SEQUENCE [LARGE SCALE GENOMIC DNA]</scope>
    <source>
        <strain evidence="2">KCTC 42899</strain>
    </source>
</reference>
<organism evidence="1 2">
    <name type="scientific">Paracoccus mangrovi</name>
    <dbReference type="NCBI Taxonomy" id="1715645"/>
    <lineage>
        <taxon>Bacteria</taxon>
        <taxon>Pseudomonadati</taxon>
        <taxon>Pseudomonadota</taxon>
        <taxon>Alphaproteobacteria</taxon>
        <taxon>Rhodobacterales</taxon>
        <taxon>Paracoccaceae</taxon>
        <taxon>Paracoccus</taxon>
    </lineage>
</organism>
<evidence type="ECO:0000313" key="1">
    <source>
        <dbReference type="EMBL" id="MFC3528519.1"/>
    </source>
</evidence>
<gene>
    <name evidence="1" type="ORF">ACFOMH_10060</name>
</gene>
<proteinExistence type="predicted"/>